<proteinExistence type="predicted"/>
<organism>
    <name type="scientific">Solenopsis invicta</name>
    <name type="common">Red imported fire ant</name>
    <name type="synonym">Solenopsis wagneri</name>
    <dbReference type="NCBI Taxonomy" id="13686"/>
    <lineage>
        <taxon>Eukaryota</taxon>
        <taxon>Metazoa</taxon>
        <taxon>Ecdysozoa</taxon>
        <taxon>Arthropoda</taxon>
        <taxon>Hexapoda</taxon>
        <taxon>Insecta</taxon>
        <taxon>Pterygota</taxon>
        <taxon>Neoptera</taxon>
        <taxon>Endopterygota</taxon>
        <taxon>Hymenoptera</taxon>
        <taxon>Apocrita</taxon>
        <taxon>Aculeata</taxon>
        <taxon>Formicoidea</taxon>
        <taxon>Formicidae</taxon>
        <taxon>Myrmicinae</taxon>
        <taxon>Solenopsis</taxon>
    </lineage>
</organism>
<evidence type="ECO:0000313" key="1">
    <source>
        <dbReference type="EMBL" id="EFZ13116.1"/>
    </source>
</evidence>
<feature type="non-terminal residue" evidence="1">
    <location>
        <position position="216"/>
    </location>
</feature>
<accession>E9J237</accession>
<name>E9J237_SOLIN</name>
<dbReference type="HOGENOM" id="CLU_1279086_0_0_1"/>
<dbReference type="EMBL" id="GL767779">
    <property type="protein sequence ID" value="EFZ13116.1"/>
    <property type="molecule type" value="Genomic_DNA"/>
</dbReference>
<reference evidence="1" key="1">
    <citation type="journal article" date="2011" name="Proc. Natl. Acad. Sci. U.S.A.">
        <title>The genome of the fire ant Solenopsis invicta.</title>
        <authorList>
            <person name="Wurm Y."/>
            <person name="Wang J."/>
            <person name="Riba-Grognuz O."/>
            <person name="Corona M."/>
            <person name="Nygaard S."/>
            <person name="Hunt B.G."/>
            <person name="Ingram K.K."/>
            <person name="Falquet L."/>
            <person name="Nipitwattanaphon M."/>
            <person name="Gotzek D."/>
            <person name="Dijkstra M.B."/>
            <person name="Oettler J."/>
            <person name="Comtesse F."/>
            <person name="Shih C.J."/>
            <person name="Wu W.J."/>
            <person name="Yang C.C."/>
            <person name="Thomas J."/>
            <person name="Beaudoing E."/>
            <person name="Pradervand S."/>
            <person name="Flegel V."/>
            <person name="Cook E.D."/>
            <person name="Fabbretti R."/>
            <person name="Stockinger H."/>
            <person name="Long L."/>
            <person name="Farmerie W.G."/>
            <person name="Oakey J."/>
            <person name="Boomsma J.J."/>
            <person name="Pamilo P."/>
            <person name="Yi S.V."/>
            <person name="Heinze J."/>
            <person name="Goodisman M.A."/>
            <person name="Farinelli L."/>
            <person name="Harshman K."/>
            <person name="Hulo N."/>
            <person name="Cerutti L."/>
            <person name="Xenarios I."/>
            <person name="Shoemaker D."/>
            <person name="Keller L."/>
        </authorList>
    </citation>
    <scope>NUCLEOTIDE SEQUENCE [LARGE SCALE GENOMIC DNA]</scope>
</reference>
<protein>
    <submittedName>
        <fullName evidence="1">Uncharacterized protein</fullName>
    </submittedName>
</protein>
<sequence>MNISRLSDLNVDTENNLPVTILRFPELNDIDVFLNTDLYCQNVESVVFSNNLLEISDKNCINSDNCTENVAINNNIDENNCVDIKSDENNNLVNIESNSNKKSEEFHKPYFYSIIIFFFITTDVDKNPDYNADTESFVEKNNNLLRTYSVDCATRCITLNLSEPDVTELANDHLGHDKNIYMRHYRQSIPQIEAIKMSRLLNIAQGNVEKNNFLIS</sequence>
<gene>
    <name evidence="1" type="ORF">SINV_00844</name>
</gene>
<dbReference type="AlphaFoldDB" id="E9J237"/>